<name>A0ABV6H7L9_9ACTN</name>
<dbReference type="EMBL" id="JBHLWV010000018">
    <property type="protein sequence ID" value="MFC0314869.1"/>
    <property type="molecule type" value="Genomic_DNA"/>
</dbReference>
<evidence type="ECO:0000313" key="1">
    <source>
        <dbReference type="EMBL" id="MFC0314869.1"/>
    </source>
</evidence>
<reference evidence="1 2" key="1">
    <citation type="submission" date="2024-09" db="EMBL/GenBank/DDBJ databases">
        <authorList>
            <person name="Sun Q."/>
            <person name="Mori K."/>
        </authorList>
    </citation>
    <scope>NUCLEOTIDE SEQUENCE [LARGE SCALE GENOMIC DNA]</scope>
    <source>
        <strain evidence="1 2">CCM 7957</strain>
    </source>
</reference>
<evidence type="ECO:0000313" key="2">
    <source>
        <dbReference type="Proteomes" id="UP001589783"/>
    </source>
</evidence>
<protein>
    <recommendedName>
        <fullName evidence="3">Cytochrome c domain-containing protein</fullName>
    </recommendedName>
</protein>
<dbReference type="RefSeq" id="WP_382363054.1">
    <property type="nucleotide sequence ID" value="NZ_JBHLWV010000018.1"/>
</dbReference>
<keyword evidence="2" id="KW-1185">Reference proteome</keyword>
<organism evidence="1 2">
    <name type="scientific">Gordonia phosphorivorans</name>
    <dbReference type="NCBI Taxonomy" id="1056982"/>
    <lineage>
        <taxon>Bacteria</taxon>
        <taxon>Bacillati</taxon>
        <taxon>Actinomycetota</taxon>
        <taxon>Actinomycetes</taxon>
        <taxon>Mycobacteriales</taxon>
        <taxon>Gordoniaceae</taxon>
        <taxon>Gordonia</taxon>
    </lineage>
</organism>
<dbReference type="Proteomes" id="UP001589783">
    <property type="component" value="Unassembled WGS sequence"/>
</dbReference>
<accession>A0ABV6H7L9</accession>
<proteinExistence type="predicted"/>
<evidence type="ECO:0008006" key="3">
    <source>
        <dbReference type="Google" id="ProtNLM"/>
    </source>
</evidence>
<comment type="caution">
    <text evidence="1">The sequence shown here is derived from an EMBL/GenBank/DDBJ whole genome shotgun (WGS) entry which is preliminary data.</text>
</comment>
<gene>
    <name evidence="1" type="ORF">ACFFJD_08400</name>
</gene>
<sequence>MSTPTTFQRPAHWPRGFLIDAAIRCPSCRSHQSVMVRTDSWARFTAAGTDVCDGPDYTPESAAVCGNCHHTGQLTHFTDFPLHDRLPETAQFRVTWAADGHAPTSVWPDVAAADLDDAREIARSYWPGISAALTDDALTVTVEEPDVPGLIDAVRDELLWTLGPPTFTC</sequence>